<sequence>MSVESIRAKLKTIARDTEIQLIEDFSIELSSNWELFMKKLDNCPETIGEVIKGINNYLGSNRIL</sequence>
<dbReference type="EMBL" id="FQ312005">
    <property type="protein sequence ID" value="CBW25704.1"/>
    <property type="molecule type" value="Genomic_DNA"/>
</dbReference>
<evidence type="ECO:0000313" key="1">
    <source>
        <dbReference type="EMBL" id="CBW25704.1"/>
    </source>
</evidence>
<accession>E1X5Y7</accession>
<dbReference type="Proteomes" id="UP000008963">
    <property type="component" value="Chromosome"/>
</dbReference>
<dbReference type="RefSeq" id="WP_014243489.1">
    <property type="nucleotide sequence ID" value="NC_016620.1"/>
</dbReference>
<reference evidence="2" key="1">
    <citation type="journal article" date="2013" name="ISME J.">
        <title>A small predatory core genome in the divergent marine Bacteriovorax marinus SJ and the terrestrial Bdellovibrio bacteriovorus.</title>
        <authorList>
            <person name="Crossman L.C."/>
            <person name="Chen H."/>
            <person name="Cerdeno-Tarraga A.M."/>
            <person name="Brooks K."/>
            <person name="Quail M.A."/>
            <person name="Pineiro S.A."/>
            <person name="Hobley L."/>
            <person name="Sockett R.E."/>
            <person name="Bentley S.D."/>
            <person name="Parkhill J."/>
            <person name="Williams H.N."/>
            <person name="Stine O.C."/>
        </authorList>
    </citation>
    <scope>NUCLEOTIDE SEQUENCE [LARGE SCALE GENOMIC DNA]</scope>
    <source>
        <strain evidence="2">ATCC BAA-682 / DSM 15412 / SJ</strain>
    </source>
</reference>
<dbReference type="AlphaFoldDB" id="E1X5Y7"/>
<proteinExistence type="predicted"/>
<dbReference type="STRING" id="862908.BMS_0807"/>
<gene>
    <name evidence="1" type="ordered locus">BMS_0807</name>
</gene>
<name>E1X5Y7_HALMS</name>
<organism evidence="1 2">
    <name type="scientific">Halobacteriovorax marinus (strain ATCC BAA-682 / DSM 15412 / SJ)</name>
    <name type="common">Bacteriovorax marinus</name>
    <dbReference type="NCBI Taxonomy" id="862908"/>
    <lineage>
        <taxon>Bacteria</taxon>
        <taxon>Pseudomonadati</taxon>
        <taxon>Bdellovibrionota</taxon>
        <taxon>Bacteriovoracia</taxon>
        <taxon>Bacteriovoracales</taxon>
        <taxon>Halobacteriovoraceae</taxon>
        <taxon>Halobacteriovorax</taxon>
    </lineage>
</organism>
<evidence type="ECO:0000313" key="2">
    <source>
        <dbReference type="Proteomes" id="UP000008963"/>
    </source>
</evidence>
<dbReference type="KEGG" id="bmx:BMS_0807"/>
<protein>
    <submittedName>
        <fullName evidence="1">Uncharacterized protein</fullName>
    </submittedName>
</protein>
<keyword evidence="2" id="KW-1185">Reference proteome</keyword>
<dbReference type="HOGENOM" id="CLU_2861525_0_0_7"/>
<dbReference type="PATRIC" id="fig|862908.3.peg.770"/>